<dbReference type="PANTHER" id="PTHR46033">
    <property type="entry name" value="PROTEIN MAIN-LIKE 2"/>
    <property type="match status" value="1"/>
</dbReference>
<feature type="region of interest" description="Disordered" evidence="1">
    <location>
        <begin position="473"/>
        <end position="497"/>
    </location>
</feature>
<dbReference type="PANTHER" id="PTHR46033:SF67">
    <property type="entry name" value="AMINOTRANSFERASE-LIKE, PLANT MOBILE DOMAIN FAMILY PROTEIN"/>
    <property type="match status" value="1"/>
</dbReference>
<reference evidence="3 4" key="2">
    <citation type="journal article" date="2017" name="Front. Plant Sci.">
        <title>Gene Classification and Mining of Molecular Markers Useful in Red Clover (Trifolium pratense) Breeding.</title>
        <authorList>
            <person name="Istvanek J."/>
            <person name="Dluhosova J."/>
            <person name="Dluhos P."/>
            <person name="Patkova L."/>
            <person name="Nedelnik J."/>
            <person name="Repkova J."/>
        </authorList>
    </citation>
    <scope>NUCLEOTIDE SEQUENCE [LARGE SCALE GENOMIC DNA]</scope>
    <source>
        <strain evidence="4">cv. Tatra</strain>
        <tissue evidence="3">Young leaves</tissue>
    </source>
</reference>
<protein>
    <submittedName>
        <fullName evidence="3">Serine/threonine-protein phosphatase</fullName>
    </submittedName>
</protein>
<dbReference type="GO" id="GO:0010073">
    <property type="term" value="P:meristem maintenance"/>
    <property type="evidence" value="ECO:0007669"/>
    <property type="project" value="InterPro"/>
</dbReference>
<reference evidence="3 4" key="1">
    <citation type="journal article" date="2014" name="Am. J. Bot.">
        <title>Genome assembly and annotation for red clover (Trifolium pratense; Fabaceae).</title>
        <authorList>
            <person name="Istvanek J."/>
            <person name="Jaros M."/>
            <person name="Krenek A."/>
            <person name="Repkova J."/>
        </authorList>
    </citation>
    <scope>NUCLEOTIDE SEQUENCE [LARGE SCALE GENOMIC DNA]</scope>
    <source>
        <strain evidence="4">cv. Tatra</strain>
        <tissue evidence="3">Young leaves</tissue>
    </source>
</reference>
<evidence type="ECO:0000313" key="3">
    <source>
        <dbReference type="EMBL" id="PNX92290.1"/>
    </source>
</evidence>
<evidence type="ECO:0000313" key="4">
    <source>
        <dbReference type="Proteomes" id="UP000236291"/>
    </source>
</evidence>
<accession>A0A2K3MNB4</accession>
<dbReference type="Proteomes" id="UP000236291">
    <property type="component" value="Unassembled WGS sequence"/>
</dbReference>
<dbReference type="InterPro" id="IPR044824">
    <property type="entry name" value="MAIN-like"/>
</dbReference>
<dbReference type="InterPro" id="IPR019557">
    <property type="entry name" value="AminoTfrase-like_pln_mobile"/>
</dbReference>
<comment type="caution">
    <text evidence="3">The sequence shown here is derived from an EMBL/GenBank/DDBJ whole genome shotgun (WGS) entry which is preliminary data.</text>
</comment>
<dbReference type="STRING" id="57577.A0A2K3MNB4"/>
<dbReference type="AlphaFoldDB" id="A0A2K3MNB4"/>
<sequence>MNEPIIEVREDFMLSPAGDSKPTLRTAHFLKPIANTIEEPPYEFNPFSSFSSVFDPNEWPLKIHFNGWRHPHTKWLRWVDQLQLRFETLWKKVGIFEAIMNTKCRIMRDQNLLFGVVEKWCCETNTFVFPFGEATITLEDVMVLGGYPILGDPVFTSLEDREMREVEKKLILARKELTTNEKTRGDARTSLWMDIFIDRGSEIEHEAFLVTWLSFFVFPHKRNNVKSCLFPIAVHLARGNPIALAPAVLASLYKDLSFFKKTIVDLSKYPVGADRFPLEVTILQSPFYLVQVWVWERFKNLQPQPMLINYADPLLFRWNKIQALKIENVKLALDSAIDDFLWRPYVRYSDKYGMFYPNDEIWVPFKKDLDKEMLSFFTCLRVSELVGFDSIEQYLPHRVAMQFGIDQDVPGVAPRVNETKEIAWKNHCRSISDKSLYFPSRFFEADVTSRYSRWWKHSVLGRSDFVKKIVQRKRSESSRKPRAHVGKANRRDNDVGVPPGFRPHLVDTLIFGSFCDDVPAEISANDCVKADENIGASSVLVEDCKSLLKEYKCGGIINQSSSASLECYKKILPQKRTTLKDNIEHSIRGLEEDFENENQRKGARMSSDRVCLSETQSENQSCKSFSIREKASSTNKVSVAQYDLQEEAKETLEEKEREESDHEVLVLLKEQYLKNQEELGRLARQQEEILRLFALREKRDEELRQLLTSVLKNQQPPSSS</sequence>
<evidence type="ECO:0000259" key="2">
    <source>
        <dbReference type="Pfam" id="PF10536"/>
    </source>
</evidence>
<evidence type="ECO:0000256" key="1">
    <source>
        <dbReference type="SAM" id="MobiDB-lite"/>
    </source>
</evidence>
<feature type="domain" description="Aminotransferase-like plant mobile" evidence="2">
    <location>
        <begin position="94"/>
        <end position="456"/>
    </location>
</feature>
<gene>
    <name evidence="3" type="ORF">L195_g015424</name>
</gene>
<dbReference type="EMBL" id="ASHM01010456">
    <property type="protein sequence ID" value="PNX92290.1"/>
    <property type="molecule type" value="Genomic_DNA"/>
</dbReference>
<name>A0A2K3MNB4_TRIPR</name>
<proteinExistence type="predicted"/>
<organism evidence="3 4">
    <name type="scientific">Trifolium pratense</name>
    <name type="common">Red clover</name>
    <dbReference type="NCBI Taxonomy" id="57577"/>
    <lineage>
        <taxon>Eukaryota</taxon>
        <taxon>Viridiplantae</taxon>
        <taxon>Streptophyta</taxon>
        <taxon>Embryophyta</taxon>
        <taxon>Tracheophyta</taxon>
        <taxon>Spermatophyta</taxon>
        <taxon>Magnoliopsida</taxon>
        <taxon>eudicotyledons</taxon>
        <taxon>Gunneridae</taxon>
        <taxon>Pentapetalae</taxon>
        <taxon>rosids</taxon>
        <taxon>fabids</taxon>
        <taxon>Fabales</taxon>
        <taxon>Fabaceae</taxon>
        <taxon>Papilionoideae</taxon>
        <taxon>50 kb inversion clade</taxon>
        <taxon>NPAAA clade</taxon>
        <taxon>Hologalegina</taxon>
        <taxon>IRL clade</taxon>
        <taxon>Trifolieae</taxon>
        <taxon>Trifolium</taxon>
    </lineage>
</organism>
<dbReference type="Pfam" id="PF10536">
    <property type="entry name" value="PMD"/>
    <property type="match status" value="1"/>
</dbReference>